<dbReference type="AlphaFoldDB" id="A0A9D1PWT5"/>
<dbReference type="PANTHER" id="PTHR43393">
    <property type="entry name" value="CYTOKININ RIBOSIDE 5'-MONOPHOSPHATE PHOSPHORIBOHYDROLASE"/>
    <property type="match status" value="1"/>
</dbReference>
<comment type="caution">
    <text evidence="3">The sequence shown here is derived from an EMBL/GenBank/DDBJ whole genome shotgun (WGS) entry which is preliminary data.</text>
</comment>
<comment type="similarity">
    <text evidence="2">Belongs to the LOG family.</text>
</comment>
<dbReference type="PANTHER" id="PTHR43393:SF2">
    <property type="entry name" value="CYTOKININ RIBOSIDE 5'-MONOPHOSPHATE PHOSPHORIBOHYDROLASE"/>
    <property type="match status" value="1"/>
</dbReference>
<organism evidence="3 4">
    <name type="scientific">Candidatus Desulfovibrio intestinipullorum</name>
    <dbReference type="NCBI Taxonomy" id="2838536"/>
    <lineage>
        <taxon>Bacteria</taxon>
        <taxon>Pseudomonadati</taxon>
        <taxon>Thermodesulfobacteriota</taxon>
        <taxon>Desulfovibrionia</taxon>
        <taxon>Desulfovibrionales</taxon>
        <taxon>Desulfovibrionaceae</taxon>
        <taxon>Desulfovibrio</taxon>
    </lineage>
</organism>
<keyword evidence="2" id="KW-0203">Cytokinin biosynthesis</keyword>
<dbReference type="EMBL" id="DXHV01000060">
    <property type="protein sequence ID" value="HIW00773.1"/>
    <property type="molecule type" value="Genomic_DNA"/>
</dbReference>
<dbReference type="InterPro" id="IPR052341">
    <property type="entry name" value="LOG_family_nucleotidases"/>
</dbReference>
<reference evidence="3" key="2">
    <citation type="submission" date="2021-04" db="EMBL/GenBank/DDBJ databases">
        <authorList>
            <person name="Gilroy R."/>
        </authorList>
    </citation>
    <scope>NUCLEOTIDE SEQUENCE</scope>
    <source>
        <strain evidence="3">ChiHecec2B26-446</strain>
    </source>
</reference>
<dbReference type="SUPFAM" id="SSF102405">
    <property type="entry name" value="MCP/YpsA-like"/>
    <property type="match status" value="1"/>
</dbReference>
<dbReference type="InterPro" id="IPR031100">
    <property type="entry name" value="LOG_fam"/>
</dbReference>
<dbReference type="InterPro" id="IPR005269">
    <property type="entry name" value="LOG"/>
</dbReference>
<dbReference type="GO" id="GO:0005829">
    <property type="term" value="C:cytosol"/>
    <property type="evidence" value="ECO:0007669"/>
    <property type="project" value="TreeGrafter"/>
</dbReference>
<sequence>MPEVSQNIIDDLQNVTTESWRTLRIMAETVTALDTLNSVSANCISIFGSARVTADQPIYKETVALARGLAEAGFGIITGGGPGLMEAGNRGAVEGNGPSIGLSIELPHEQHTNEYVRIACKFRYFFVRKLMFVKYAKAYVVMPGGMGTVDELSEAFVLAQTRRIKPFPIILYNSGYWGGFVDWLRNSMVQGGYIDLPEIDRLVTFCDTPDEVVKTLCRYTF</sequence>
<evidence type="ECO:0000256" key="1">
    <source>
        <dbReference type="ARBA" id="ARBA00000274"/>
    </source>
</evidence>
<keyword evidence="2" id="KW-0378">Hydrolase</keyword>
<dbReference type="GO" id="GO:0008714">
    <property type="term" value="F:AMP nucleosidase activity"/>
    <property type="evidence" value="ECO:0007669"/>
    <property type="project" value="UniProtKB-EC"/>
</dbReference>
<accession>A0A9D1PWT5</accession>
<dbReference type="Gene3D" id="3.40.50.450">
    <property type="match status" value="1"/>
</dbReference>
<dbReference type="GO" id="GO:0009691">
    <property type="term" value="P:cytokinin biosynthetic process"/>
    <property type="evidence" value="ECO:0007669"/>
    <property type="project" value="UniProtKB-UniRule"/>
</dbReference>
<evidence type="ECO:0000313" key="3">
    <source>
        <dbReference type="EMBL" id="HIW00773.1"/>
    </source>
</evidence>
<reference evidence="3" key="1">
    <citation type="journal article" date="2021" name="PeerJ">
        <title>Extensive microbial diversity within the chicken gut microbiome revealed by metagenomics and culture.</title>
        <authorList>
            <person name="Gilroy R."/>
            <person name="Ravi A."/>
            <person name="Getino M."/>
            <person name="Pursley I."/>
            <person name="Horton D.L."/>
            <person name="Alikhan N.F."/>
            <person name="Baker D."/>
            <person name="Gharbi K."/>
            <person name="Hall N."/>
            <person name="Watson M."/>
            <person name="Adriaenssens E.M."/>
            <person name="Foster-Nyarko E."/>
            <person name="Jarju S."/>
            <person name="Secka A."/>
            <person name="Antonio M."/>
            <person name="Oren A."/>
            <person name="Chaudhuri R.R."/>
            <person name="La Ragione R."/>
            <person name="Hildebrand F."/>
            <person name="Pallen M.J."/>
        </authorList>
    </citation>
    <scope>NUCLEOTIDE SEQUENCE</scope>
    <source>
        <strain evidence="3">ChiHecec2B26-446</strain>
    </source>
</reference>
<proteinExistence type="inferred from homology"/>
<protein>
    <recommendedName>
        <fullName evidence="2">Cytokinin riboside 5'-monophosphate phosphoribohydrolase</fullName>
        <ecNumber evidence="2">3.2.2.n1</ecNumber>
    </recommendedName>
</protein>
<dbReference type="Proteomes" id="UP000886752">
    <property type="component" value="Unassembled WGS sequence"/>
</dbReference>
<evidence type="ECO:0000313" key="4">
    <source>
        <dbReference type="Proteomes" id="UP000886752"/>
    </source>
</evidence>
<gene>
    <name evidence="3" type="ORF">H9894_06235</name>
</gene>
<dbReference type="NCBIfam" id="TIGR00730">
    <property type="entry name" value="Rossman fold protein, TIGR00730 family"/>
    <property type="match status" value="1"/>
</dbReference>
<evidence type="ECO:0000256" key="2">
    <source>
        <dbReference type="RuleBase" id="RU363015"/>
    </source>
</evidence>
<dbReference type="Pfam" id="PF03641">
    <property type="entry name" value="Lysine_decarbox"/>
    <property type="match status" value="1"/>
</dbReference>
<dbReference type="EC" id="3.2.2.n1" evidence="2"/>
<name>A0A9D1PWT5_9BACT</name>
<comment type="catalytic activity">
    <reaction evidence="1">
        <text>AMP + H2O = D-ribose 5-phosphate + adenine</text>
        <dbReference type="Rhea" id="RHEA:20129"/>
        <dbReference type="ChEBI" id="CHEBI:15377"/>
        <dbReference type="ChEBI" id="CHEBI:16708"/>
        <dbReference type="ChEBI" id="CHEBI:78346"/>
        <dbReference type="ChEBI" id="CHEBI:456215"/>
        <dbReference type="EC" id="3.2.2.4"/>
    </reaction>
</comment>